<evidence type="ECO:0000313" key="1">
    <source>
        <dbReference type="EMBL" id="ERT67091.1"/>
    </source>
</evidence>
<gene>
    <name evidence="1" type="ORF">HMPREF0742_00499</name>
</gene>
<proteinExistence type="predicted"/>
<dbReference type="EMBL" id="AXZG01000015">
    <property type="protein sequence ID" value="ERT67091.1"/>
    <property type="molecule type" value="Genomic_DNA"/>
</dbReference>
<reference evidence="1 2" key="1">
    <citation type="submission" date="2013-08" db="EMBL/GenBank/DDBJ databases">
        <authorList>
            <person name="Weinstock G."/>
            <person name="Sodergren E."/>
            <person name="Wylie T."/>
            <person name="Fulton L."/>
            <person name="Fulton R."/>
            <person name="Fronick C."/>
            <person name="O'Laughlin M."/>
            <person name="Godfrey J."/>
            <person name="Miner T."/>
            <person name="Herter B."/>
            <person name="Appelbaum E."/>
            <person name="Cordes M."/>
            <person name="Lek S."/>
            <person name="Wollam A."/>
            <person name="Pepin K.H."/>
            <person name="Palsikar V.B."/>
            <person name="Mitreva M."/>
            <person name="Wilson R.K."/>
        </authorList>
    </citation>
    <scope>NUCLEOTIDE SEQUENCE [LARGE SCALE GENOMIC DNA]</scope>
    <source>
        <strain evidence="1 2">F0184</strain>
    </source>
</reference>
<name>U7V6C7_9MICC</name>
<dbReference type="Proteomes" id="UP000017174">
    <property type="component" value="Unassembled WGS sequence"/>
</dbReference>
<protein>
    <submittedName>
        <fullName evidence="1">Uncharacterized protein</fullName>
    </submittedName>
</protein>
<dbReference type="AlphaFoldDB" id="U7V6C7"/>
<dbReference type="HOGENOM" id="CLU_3239101_0_0_11"/>
<organism evidence="1 2">
    <name type="scientific">Rothia aeria F0184</name>
    <dbReference type="NCBI Taxonomy" id="888019"/>
    <lineage>
        <taxon>Bacteria</taxon>
        <taxon>Bacillati</taxon>
        <taxon>Actinomycetota</taxon>
        <taxon>Actinomycetes</taxon>
        <taxon>Micrococcales</taxon>
        <taxon>Micrococcaceae</taxon>
        <taxon>Rothia</taxon>
    </lineage>
</organism>
<comment type="caution">
    <text evidence="1">The sequence shown here is derived from an EMBL/GenBank/DDBJ whole genome shotgun (WGS) entry which is preliminary data.</text>
</comment>
<accession>U7V6C7</accession>
<sequence>MVHISYGQRHGDKLGRRYVGHEAAVACVYAPESSDTAHGATRG</sequence>
<evidence type="ECO:0000313" key="2">
    <source>
        <dbReference type="Proteomes" id="UP000017174"/>
    </source>
</evidence>